<reference evidence="2" key="1">
    <citation type="journal article" date="2020" name="Cell">
        <title>Large-Scale Comparative Analyses of Tick Genomes Elucidate Their Genetic Diversity and Vector Capacities.</title>
        <authorList>
            <consortium name="Tick Genome and Microbiome Consortium (TIGMIC)"/>
            <person name="Jia N."/>
            <person name="Wang J."/>
            <person name="Shi W."/>
            <person name="Du L."/>
            <person name="Sun Y."/>
            <person name="Zhan W."/>
            <person name="Jiang J.F."/>
            <person name="Wang Q."/>
            <person name="Zhang B."/>
            <person name="Ji P."/>
            <person name="Bell-Sakyi L."/>
            <person name="Cui X.M."/>
            <person name="Yuan T.T."/>
            <person name="Jiang B.G."/>
            <person name="Yang W.F."/>
            <person name="Lam T.T."/>
            <person name="Chang Q.C."/>
            <person name="Ding S.J."/>
            <person name="Wang X.J."/>
            <person name="Zhu J.G."/>
            <person name="Ruan X.D."/>
            <person name="Zhao L."/>
            <person name="Wei J.T."/>
            <person name="Ye R.Z."/>
            <person name="Que T.C."/>
            <person name="Du C.H."/>
            <person name="Zhou Y.H."/>
            <person name="Cheng J.X."/>
            <person name="Dai P.F."/>
            <person name="Guo W.B."/>
            <person name="Han X.H."/>
            <person name="Huang E.J."/>
            <person name="Li L.F."/>
            <person name="Wei W."/>
            <person name="Gao Y.C."/>
            <person name="Liu J.Z."/>
            <person name="Shao H.Z."/>
            <person name="Wang X."/>
            <person name="Wang C.C."/>
            <person name="Yang T.C."/>
            <person name="Huo Q.B."/>
            <person name="Li W."/>
            <person name="Chen H.Y."/>
            <person name="Chen S.E."/>
            <person name="Zhou L.G."/>
            <person name="Ni X.B."/>
            <person name="Tian J.H."/>
            <person name="Sheng Y."/>
            <person name="Liu T."/>
            <person name="Pan Y.S."/>
            <person name="Xia L.Y."/>
            <person name="Li J."/>
            <person name="Zhao F."/>
            <person name="Cao W.C."/>
        </authorList>
    </citation>
    <scope>NUCLEOTIDE SEQUENCE</scope>
    <source>
        <strain evidence="2">Rsan-2018</strain>
    </source>
</reference>
<feature type="region of interest" description="Disordered" evidence="1">
    <location>
        <begin position="117"/>
        <end position="140"/>
    </location>
</feature>
<feature type="region of interest" description="Disordered" evidence="1">
    <location>
        <begin position="1"/>
        <end position="26"/>
    </location>
</feature>
<comment type="caution">
    <text evidence="2">The sequence shown here is derived from an EMBL/GenBank/DDBJ whole genome shotgun (WGS) entry which is preliminary data.</text>
</comment>
<proteinExistence type="predicted"/>
<feature type="compositionally biased region" description="Low complexity" evidence="1">
    <location>
        <begin position="1"/>
        <end position="15"/>
    </location>
</feature>
<accession>A0A9D4SS79</accession>
<organism evidence="2 3">
    <name type="scientific">Rhipicephalus sanguineus</name>
    <name type="common">Brown dog tick</name>
    <name type="synonym">Ixodes sanguineus</name>
    <dbReference type="NCBI Taxonomy" id="34632"/>
    <lineage>
        <taxon>Eukaryota</taxon>
        <taxon>Metazoa</taxon>
        <taxon>Ecdysozoa</taxon>
        <taxon>Arthropoda</taxon>
        <taxon>Chelicerata</taxon>
        <taxon>Arachnida</taxon>
        <taxon>Acari</taxon>
        <taxon>Parasitiformes</taxon>
        <taxon>Ixodida</taxon>
        <taxon>Ixodoidea</taxon>
        <taxon>Ixodidae</taxon>
        <taxon>Rhipicephalinae</taxon>
        <taxon>Rhipicephalus</taxon>
        <taxon>Rhipicephalus</taxon>
    </lineage>
</organism>
<evidence type="ECO:0000256" key="1">
    <source>
        <dbReference type="SAM" id="MobiDB-lite"/>
    </source>
</evidence>
<dbReference type="EMBL" id="JABSTV010001252">
    <property type="protein sequence ID" value="KAH7947176.1"/>
    <property type="molecule type" value="Genomic_DNA"/>
</dbReference>
<evidence type="ECO:0000313" key="3">
    <source>
        <dbReference type="Proteomes" id="UP000821837"/>
    </source>
</evidence>
<dbReference type="AlphaFoldDB" id="A0A9D4SS79"/>
<protein>
    <submittedName>
        <fullName evidence="2">Uncharacterized protein</fullName>
    </submittedName>
</protein>
<reference evidence="2" key="2">
    <citation type="submission" date="2021-09" db="EMBL/GenBank/DDBJ databases">
        <authorList>
            <person name="Jia N."/>
            <person name="Wang J."/>
            <person name="Shi W."/>
            <person name="Du L."/>
            <person name="Sun Y."/>
            <person name="Zhan W."/>
            <person name="Jiang J."/>
            <person name="Wang Q."/>
            <person name="Zhang B."/>
            <person name="Ji P."/>
            <person name="Sakyi L.B."/>
            <person name="Cui X."/>
            <person name="Yuan T."/>
            <person name="Jiang B."/>
            <person name="Yang W."/>
            <person name="Lam T.T.-Y."/>
            <person name="Chang Q."/>
            <person name="Ding S."/>
            <person name="Wang X."/>
            <person name="Zhu J."/>
            <person name="Ruan X."/>
            <person name="Zhao L."/>
            <person name="Wei J."/>
            <person name="Que T."/>
            <person name="Du C."/>
            <person name="Cheng J."/>
            <person name="Dai P."/>
            <person name="Han X."/>
            <person name="Huang E."/>
            <person name="Gao Y."/>
            <person name="Liu J."/>
            <person name="Shao H."/>
            <person name="Ye R."/>
            <person name="Li L."/>
            <person name="Wei W."/>
            <person name="Wang X."/>
            <person name="Wang C."/>
            <person name="Huo Q."/>
            <person name="Li W."/>
            <person name="Guo W."/>
            <person name="Chen H."/>
            <person name="Chen S."/>
            <person name="Zhou L."/>
            <person name="Zhou L."/>
            <person name="Ni X."/>
            <person name="Tian J."/>
            <person name="Zhou Y."/>
            <person name="Sheng Y."/>
            <person name="Liu T."/>
            <person name="Pan Y."/>
            <person name="Xia L."/>
            <person name="Li J."/>
            <person name="Zhao F."/>
            <person name="Cao W."/>
        </authorList>
    </citation>
    <scope>NUCLEOTIDE SEQUENCE</scope>
    <source>
        <strain evidence="2">Rsan-2018</strain>
        <tissue evidence="2">Larvae</tissue>
    </source>
</reference>
<dbReference type="Proteomes" id="UP000821837">
    <property type="component" value="Chromosome 6"/>
</dbReference>
<sequence>MKRPCLSCSSPVLSPGGASSAEDTLGSGNLHRKLQRQLTLNPAFDPRLYQMRAAVSSGLVPPPAVSLADAVHGRAGSHENLQHRALGRLASDSGLVAVAGGGWGSLPGAHTEVTRIASAPDTTRQQRSQQGAGIQRLSSTSDTRLDAFPLAGAATPLPPGPPFPSFSALTGTGGWGALPMGRPPPPLEVGALPPDTASPRYRLYYHLSSIFPEEQVRAAMDLCPEETNPQKVCAAILAMFPKG</sequence>
<gene>
    <name evidence="2" type="ORF">HPB52_008057</name>
</gene>
<feature type="compositionally biased region" description="Polar residues" evidence="1">
    <location>
        <begin position="120"/>
        <end position="140"/>
    </location>
</feature>
<dbReference type="VEuPathDB" id="VectorBase:RSAN_054690"/>
<evidence type="ECO:0000313" key="2">
    <source>
        <dbReference type="EMBL" id="KAH7947176.1"/>
    </source>
</evidence>
<keyword evidence="3" id="KW-1185">Reference proteome</keyword>
<name>A0A9D4SS79_RHISA</name>